<dbReference type="GO" id="GO:0008234">
    <property type="term" value="F:cysteine-type peptidase activity"/>
    <property type="evidence" value="ECO:0007669"/>
    <property type="project" value="UniProtKB-KW"/>
</dbReference>
<dbReference type="PROSITE" id="PS51257">
    <property type="entry name" value="PROKAR_LIPOPROTEIN"/>
    <property type="match status" value="1"/>
</dbReference>
<reference evidence="6" key="2">
    <citation type="journal article" date="2024" name="Antonie Van Leeuwenhoek">
        <title>Roseihalotalea indica gen. nov., sp. nov., a halophilic Bacteroidetes from mesopelagic Southwest Indian Ocean with higher carbohydrate metabolic potential.</title>
        <authorList>
            <person name="Chen B."/>
            <person name="Zhang M."/>
            <person name="Lin D."/>
            <person name="Ye J."/>
            <person name="Tang K."/>
        </authorList>
    </citation>
    <scope>NUCLEOTIDE SEQUENCE</scope>
    <source>
        <strain evidence="6">TK19036</strain>
    </source>
</reference>
<evidence type="ECO:0000256" key="2">
    <source>
        <dbReference type="ARBA" id="ARBA00022670"/>
    </source>
</evidence>
<evidence type="ECO:0000256" key="4">
    <source>
        <dbReference type="ARBA" id="ARBA00022807"/>
    </source>
</evidence>
<dbReference type="PANTHER" id="PTHR47053:SF1">
    <property type="entry name" value="MUREIN DD-ENDOPEPTIDASE MEPH-RELATED"/>
    <property type="match status" value="1"/>
</dbReference>
<accession>A0AA49GUQ0</accession>
<comment type="similarity">
    <text evidence="1">Belongs to the peptidase C40 family.</text>
</comment>
<dbReference type="InterPro" id="IPR000064">
    <property type="entry name" value="NLP_P60_dom"/>
</dbReference>
<dbReference type="Pfam" id="PF18348">
    <property type="entry name" value="SH3_16"/>
    <property type="match status" value="1"/>
</dbReference>
<dbReference type="Gene3D" id="2.30.30.40">
    <property type="entry name" value="SH3 Domains"/>
    <property type="match status" value="2"/>
</dbReference>
<dbReference type="InterPro" id="IPR041382">
    <property type="entry name" value="SH3_16"/>
</dbReference>
<reference evidence="6" key="1">
    <citation type="journal article" date="2023" name="Comput. Struct. Biotechnol. J.">
        <title>Discovery of a novel marine Bacteroidetes with a rich repertoire of carbohydrate-active enzymes.</title>
        <authorList>
            <person name="Chen B."/>
            <person name="Liu G."/>
            <person name="Chen Q."/>
            <person name="Wang H."/>
            <person name="Liu L."/>
            <person name="Tang K."/>
        </authorList>
    </citation>
    <scope>NUCLEOTIDE SEQUENCE</scope>
    <source>
        <strain evidence="6">TK19036</strain>
    </source>
</reference>
<sequence length="396" mass="44618">MINSLKLSIYLILFSLLIACSESGPSLSERSLRVIDSVKAEYAPDKRVAVFVIEPMEKNDTVVLRGETDQPQAKRQLLTLLDESGITYQDSIFTLPDPALGADTLGVVSISVANIRSQPRHSGELATQATMGTPLRILKKEGDWHLVQTPDKYISWMQGSFQPMSIDTFQHWQETEKIIYTNPYGFAYLDENMEETVSDLVMGNVLETKGKNRRVYWVRLPDGREAYVKQGEAVPLQDWITETEASEESLVATAYQLMGVPYLWGGTSSKGVDCSGYTKTIYFMNGKVLPRDASQQVHAGELVDESRNFDKLRPGDLLFFGRPATDSTSERIVHVGMWIGNEEFIHSPGLEAHVRVSSINPESANYDEYNLNRYIRTKRMLASNRDILSLKDVKLF</sequence>
<feature type="domain" description="NlpC/P60" evidence="5">
    <location>
        <begin position="244"/>
        <end position="381"/>
    </location>
</feature>
<name>A0AA49GUQ0_9BACT</name>
<protein>
    <submittedName>
        <fullName evidence="6">C40 family peptidase</fullName>
    </submittedName>
</protein>
<proteinExistence type="inferred from homology"/>
<keyword evidence="4" id="KW-0788">Thiol protease</keyword>
<dbReference type="InterPro" id="IPR038765">
    <property type="entry name" value="Papain-like_cys_pep_sf"/>
</dbReference>
<evidence type="ECO:0000259" key="5">
    <source>
        <dbReference type="PROSITE" id="PS51935"/>
    </source>
</evidence>
<evidence type="ECO:0000256" key="3">
    <source>
        <dbReference type="ARBA" id="ARBA00022801"/>
    </source>
</evidence>
<dbReference type="InterPro" id="IPR051202">
    <property type="entry name" value="Peptidase_C40"/>
</dbReference>
<organism evidence="6">
    <name type="scientific">Roseihalotalea indica</name>
    <dbReference type="NCBI Taxonomy" id="2867963"/>
    <lineage>
        <taxon>Bacteria</taxon>
        <taxon>Pseudomonadati</taxon>
        <taxon>Bacteroidota</taxon>
        <taxon>Cytophagia</taxon>
        <taxon>Cytophagales</taxon>
        <taxon>Catalimonadaceae</taxon>
        <taxon>Roseihalotalea</taxon>
    </lineage>
</organism>
<dbReference type="AlphaFoldDB" id="A0AA49GUQ0"/>
<keyword evidence="2" id="KW-0645">Protease</keyword>
<dbReference type="PANTHER" id="PTHR47053">
    <property type="entry name" value="MUREIN DD-ENDOPEPTIDASE MEPH-RELATED"/>
    <property type="match status" value="1"/>
</dbReference>
<evidence type="ECO:0000313" key="6">
    <source>
        <dbReference type="EMBL" id="WKN39089.1"/>
    </source>
</evidence>
<dbReference type="PROSITE" id="PS51935">
    <property type="entry name" value="NLPC_P60"/>
    <property type="match status" value="1"/>
</dbReference>
<evidence type="ECO:0000256" key="1">
    <source>
        <dbReference type="ARBA" id="ARBA00007074"/>
    </source>
</evidence>
<keyword evidence="3" id="KW-0378">Hydrolase</keyword>
<dbReference type="Pfam" id="PF00877">
    <property type="entry name" value="NLPC_P60"/>
    <property type="match status" value="1"/>
</dbReference>
<dbReference type="Gene3D" id="3.90.1720.10">
    <property type="entry name" value="endopeptidase domain like (from Nostoc punctiforme)"/>
    <property type="match status" value="1"/>
</dbReference>
<dbReference type="GO" id="GO:0006508">
    <property type="term" value="P:proteolysis"/>
    <property type="evidence" value="ECO:0007669"/>
    <property type="project" value="UniProtKB-KW"/>
</dbReference>
<gene>
    <name evidence="6" type="ORF">K4G66_10305</name>
</gene>
<dbReference type="SUPFAM" id="SSF54001">
    <property type="entry name" value="Cysteine proteinases"/>
    <property type="match status" value="1"/>
</dbReference>
<dbReference type="EMBL" id="CP120682">
    <property type="protein sequence ID" value="WKN39089.1"/>
    <property type="molecule type" value="Genomic_DNA"/>
</dbReference>